<dbReference type="Gene3D" id="3.90.550.10">
    <property type="entry name" value="Spore Coat Polysaccharide Biosynthesis Protein SpsA, Chain A"/>
    <property type="match status" value="1"/>
</dbReference>
<feature type="domain" description="Glycosyltransferase 2-like" evidence="1">
    <location>
        <begin position="31"/>
        <end position="169"/>
    </location>
</feature>
<proteinExistence type="predicted"/>
<dbReference type="Pfam" id="PF00535">
    <property type="entry name" value="Glycos_transf_2"/>
    <property type="match status" value="1"/>
</dbReference>
<dbReference type="OrthoDB" id="9786172at2"/>
<protein>
    <recommendedName>
        <fullName evidence="1">Glycosyltransferase 2-like domain-containing protein</fullName>
    </recommendedName>
</protein>
<keyword evidence="3" id="KW-1185">Reference proteome</keyword>
<evidence type="ECO:0000313" key="3">
    <source>
        <dbReference type="Proteomes" id="UP000239867"/>
    </source>
</evidence>
<dbReference type="GO" id="GO:0016758">
    <property type="term" value="F:hexosyltransferase activity"/>
    <property type="evidence" value="ECO:0007669"/>
    <property type="project" value="UniProtKB-ARBA"/>
</dbReference>
<dbReference type="SUPFAM" id="SSF53448">
    <property type="entry name" value="Nucleotide-diphospho-sugar transferases"/>
    <property type="match status" value="1"/>
</dbReference>
<organism evidence="2 3">
    <name type="scientific">Desulfobulbus oralis</name>
    <dbReference type="NCBI Taxonomy" id="1986146"/>
    <lineage>
        <taxon>Bacteria</taxon>
        <taxon>Pseudomonadati</taxon>
        <taxon>Thermodesulfobacteriota</taxon>
        <taxon>Desulfobulbia</taxon>
        <taxon>Desulfobulbales</taxon>
        <taxon>Desulfobulbaceae</taxon>
        <taxon>Desulfobulbus</taxon>
    </lineage>
</organism>
<dbReference type="InterPro" id="IPR029044">
    <property type="entry name" value="Nucleotide-diphossugar_trans"/>
</dbReference>
<gene>
    <name evidence="2" type="ORF">CAY53_12260</name>
</gene>
<reference evidence="2 3" key="1">
    <citation type="journal article" date="2018" name="MBio">
        <title>Insights into the evolution of host association through the isolation and characterization of a novel human periodontal pathobiont, Desulfobulbus oralis.</title>
        <authorList>
            <person name="Cross K.L."/>
            <person name="Chirania P."/>
            <person name="Xiong W."/>
            <person name="Beall C.J."/>
            <person name="Elkins J.G."/>
            <person name="Giannone R.J."/>
            <person name="Griffen A.L."/>
            <person name="Guss A.M."/>
            <person name="Hettich R.L."/>
            <person name="Joshi S.S."/>
            <person name="Mokrzan E.M."/>
            <person name="Martin R.K."/>
            <person name="Zhulin I.B."/>
            <person name="Leys E.J."/>
            <person name="Podar M."/>
        </authorList>
    </citation>
    <scope>NUCLEOTIDE SEQUENCE [LARGE SCALE GENOMIC DNA]</scope>
    <source>
        <strain evidence="2 3">ORNL</strain>
    </source>
</reference>
<evidence type="ECO:0000259" key="1">
    <source>
        <dbReference type="Pfam" id="PF00535"/>
    </source>
</evidence>
<evidence type="ECO:0000313" key="2">
    <source>
        <dbReference type="EMBL" id="AVD72156.1"/>
    </source>
</evidence>
<sequence>MPILNGPLSAARQGSRFAPEVQPTVKSSLVSVIIPAYNHERFVGPAIESVLQQSHANIELIVVDDGSTDATARVIKSYADPRLRYVYEENQDAYNALNNGLALARGEFVAILNSDDIFARTRLECLLAAQEESGAQCLFTRVRLIDDDGRELTDPELWWNRWYEDGLRRFTDCGDLYTTFLQRNVLVTTSNLFLTRAAVQRVGQFCPLRYLHDYDYMFRALLALPGQVRFLHDAPLLCYRIHQSNTISEAAISGREQDQAVIRKYLLARMPEELQPLVDAGTGRLVELERELLQERLRRDGAPLPGIRVQAGNLLKSCGRRLREKLRR</sequence>
<name>A0A2L1GR78_9BACT</name>
<dbReference type="KEGG" id="deo:CAY53_12260"/>
<dbReference type="AlphaFoldDB" id="A0A2L1GR78"/>
<dbReference type="Proteomes" id="UP000239867">
    <property type="component" value="Chromosome"/>
</dbReference>
<dbReference type="InterPro" id="IPR001173">
    <property type="entry name" value="Glyco_trans_2-like"/>
</dbReference>
<dbReference type="EMBL" id="CP021255">
    <property type="protein sequence ID" value="AVD72156.1"/>
    <property type="molecule type" value="Genomic_DNA"/>
</dbReference>
<dbReference type="PANTHER" id="PTHR22916">
    <property type="entry name" value="GLYCOSYLTRANSFERASE"/>
    <property type="match status" value="1"/>
</dbReference>
<dbReference type="PANTHER" id="PTHR22916:SF3">
    <property type="entry name" value="UDP-GLCNAC:BETAGAL BETA-1,3-N-ACETYLGLUCOSAMINYLTRANSFERASE-LIKE PROTEIN 1"/>
    <property type="match status" value="1"/>
</dbReference>
<accession>A0A2L1GR78</accession>